<gene>
    <name evidence="3" type="ORF">ROH8110_01798</name>
</gene>
<dbReference type="Pfam" id="PF07331">
    <property type="entry name" value="TctB"/>
    <property type="match status" value="1"/>
</dbReference>
<feature type="transmembrane region" description="Helical" evidence="1">
    <location>
        <begin position="73"/>
        <end position="92"/>
    </location>
</feature>
<proteinExistence type="predicted"/>
<evidence type="ECO:0000256" key="1">
    <source>
        <dbReference type="SAM" id="Phobius"/>
    </source>
</evidence>
<accession>A0A1X6YYN1</accession>
<feature type="transmembrane region" description="Helical" evidence="1">
    <location>
        <begin position="39"/>
        <end position="61"/>
    </location>
</feature>
<sequence length="148" mass="15760">MKRTGRNRQEIAAGLAWAAIGLGAIAIAANYAFGTIIRMGPGFVPILLGALLAVFGVIAAWQGRREPEVSLDLRWRPFAFIIGGIVVWVLLIDHVGFVPSTVALVAISAQAERDVTWLETFLLAAGMTLVGYLIFIRGIGIPIAAFGS</sequence>
<dbReference type="Proteomes" id="UP000193207">
    <property type="component" value="Unassembled WGS sequence"/>
</dbReference>
<keyword evidence="1" id="KW-0472">Membrane</keyword>
<feature type="domain" description="DUF1468" evidence="2">
    <location>
        <begin position="12"/>
        <end position="142"/>
    </location>
</feature>
<name>A0A1X6YYN1_9RHOB</name>
<evidence type="ECO:0000313" key="3">
    <source>
        <dbReference type="EMBL" id="SLN35625.1"/>
    </source>
</evidence>
<feature type="transmembrane region" description="Helical" evidence="1">
    <location>
        <begin position="12"/>
        <end position="33"/>
    </location>
</feature>
<evidence type="ECO:0000259" key="2">
    <source>
        <dbReference type="Pfam" id="PF07331"/>
    </source>
</evidence>
<keyword evidence="1" id="KW-1133">Transmembrane helix</keyword>
<keyword evidence="1" id="KW-0812">Transmembrane</keyword>
<reference evidence="3 4" key="1">
    <citation type="submission" date="2017-03" db="EMBL/GenBank/DDBJ databases">
        <authorList>
            <person name="Afonso C.L."/>
            <person name="Miller P.J."/>
            <person name="Scott M.A."/>
            <person name="Spackman E."/>
            <person name="Goraichik I."/>
            <person name="Dimitrov K.M."/>
            <person name="Suarez D.L."/>
            <person name="Swayne D.E."/>
        </authorList>
    </citation>
    <scope>NUCLEOTIDE SEQUENCE [LARGE SCALE GENOMIC DNA]</scope>
    <source>
        <strain evidence="3 4">CECT 8110</strain>
    </source>
</reference>
<organism evidence="3 4">
    <name type="scientific">Roseovarius halotolerans</name>
    <dbReference type="NCBI Taxonomy" id="505353"/>
    <lineage>
        <taxon>Bacteria</taxon>
        <taxon>Pseudomonadati</taxon>
        <taxon>Pseudomonadota</taxon>
        <taxon>Alphaproteobacteria</taxon>
        <taxon>Rhodobacterales</taxon>
        <taxon>Roseobacteraceae</taxon>
        <taxon>Roseovarius</taxon>
    </lineage>
</organism>
<feature type="transmembrane region" description="Helical" evidence="1">
    <location>
        <begin position="121"/>
        <end position="146"/>
    </location>
</feature>
<dbReference type="InterPro" id="IPR009936">
    <property type="entry name" value="DUF1468"/>
</dbReference>
<keyword evidence="4" id="KW-1185">Reference proteome</keyword>
<evidence type="ECO:0000313" key="4">
    <source>
        <dbReference type="Proteomes" id="UP000193207"/>
    </source>
</evidence>
<dbReference type="AlphaFoldDB" id="A0A1X6YYN1"/>
<protein>
    <submittedName>
        <fullName evidence="3">Tripartite tricarboxylate transporter TctB family protein</fullName>
    </submittedName>
</protein>
<dbReference type="EMBL" id="FWFU01000002">
    <property type="protein sequence ID" value="SLN35625.1"/>
    <property type="molecule type" value="Genomic_DNA"/>
</dbReference>
<dbReference type="RefSeq" id="WP_170156490.1">
    <property type="nucleotide sequence ID" value="NZ_FWFU01000002.1"/>
</dbReference>